<keyword evidence="3" id="KW-0472">Membrane</keyword>
<feature type="transmembrane region" description="Helical" evidence="3">
    <location>
        <begin position="43"/>
        <end position="62"/>
    </location>
</feature>
<sequence>MEKEDKTIRIEKSSKKDDTSNLEGMIRFKENKRRNNIKRLTKGIIIILVASVAGAISGAYIVERKYGLKLKDSNKTIFQIIDTRESSITSGDGQISSVVSKVSPSIVSISNKEENFNINSYTNVTGVIYKEDGYIVTNYSAISTFDKILVKRAGLGLKIEQGRVIGYDKTTDLAVVKIDSDKLPVVKVSDLSDVREGSIVIALGNCIGDDYIGLVTSGIITSTNIRFNFENADLGKQSIRTFQTNAIINRENNGGVLTDIYGEVIGINNLPVTNKYSSQGLGISINIQDAKKIIDSIISDNEVKLVNLGFRGWNLTSKQNKDIEGVYVESIVPKGSADVAGMKAFDIIIEMDGRKIKTLTEINDVINSHNIGDNISCKVLRGKSTVELTMKLLQKV</sequence>
<evidence type="ECO:0000256" key="3">
    <source>
        <dbReference type="SAM" id="Phobius"/>
    </source>
</evidence>
<dbReference type="Pfam" id="PF13365">
    <property type="entry name" value="Trypsin_2"/>
    <property type="match status" value="1"/>
</dbReference>
<keyword evidence="3" id="KW-0812">Transmembrane</keyword>
<dbReference type="EMBL" id="BLZR01000001">
    <property type="protein sequence ID" value="GFP77961.1"/>
    <property type="molecule type" value="Genomic_DNA"/>
</dbReference>
<dbReference type="SUPFAM" id="SSF50494">
    <property type="entry name" value="Trypsin-like serine proteases"/>
    <property type="match status" value="1"/>
</dbReference>
<keyword evidence="2" id="KW-0378">Hydrolase</keyword>
<evidence type="ECO:0000256" key="1">
    <source>
        <dbReference type="ARBA" id="ARBA00022670"/>
    </source>
</evidence>
<dbReference type="Gene3D" id="2.40.10.120">
    <property type="match status" value="1"/>
</dbReference>
<feature type="domain" description="PDZ" evidence="4">
    <location>
        <begin position="312"/>
        <end position="383"/>
    </location>
</feature>
<comment type="caution">
    <text evidence="5">The sequence shown here is derived from an EMBL/GenBank/DDBJ whole genome shotgun (WGS) entry which is preliminary data.</text>
</comment>
<dbReference type="Gene3D" id="2.30.42.10">
    <property type="match status" value="1"/>
</dbReference>
<dbReference type="SUPFAM" id="SSF50156">
    <property type="entry name" value="PDZ domain-like"/>
    <property type="match status" value="1"/>
</dbReference>
<accession>A0A6V8SMH4</accession>
<evidence type="ECO:0000313" key="5">
    <source>
        <dbReference type="EMBL" id="GFP77961.1"/>
    </source>
</evidence>
<dbReference type="AlphaFoldDB" id="A0A6V8SMH4"/>
<dbReference type="Pfam" id="PF13180">
    <property type="entry name" value="PDZ_2"/>
    <property type="match status" value="1"/>
</dbReference>
<dbReference type="RefSeq" id="WP_183279290.1">
    <property type="nucleotide sequence ID" value="NZ_BLZR01000001.1"/>
</dbReference>
<dbReference type="PANTHER" id="PTHR43343">
    <property type="entry name" value="PEPTIDASE S12"/>
    <property type="match status" value="1"/>
</dbReference>
<dbReference type="InterPro" id="IPR001940">
    <property type="entry name" value="Peptidase_S1C"/>
</dbReference>
<dbReference type="PRINTS" id="PR00834">
    <property type="entry name" value="PROTEASES2C"/>
</dbReference>
<proteinExistence type="predicted"/>
<dbReference type="InterPro" id="IPR036034">
    <property type="entry name" value="PDZ_sf"/>
</dbReference>
<dbReference type="PANTHER" id="PTHR43343:SF3">
    <property type="entry name" value="PROTEASE DO-LIKE 8, CHLOROPLASTIC"/>
    <property type="match status" value="1"/>
</dbReference>
<dbReference type="SMART" id="SM00228">
    <property type="entry name" value="PDZ"/>
    <property type="match status" value="1"/>
</dbReference>
<dbReference type="GO" id="GO:0006508">
    <property type="term" value="P:proteolysis"/>
    <property type="evidence" value="ECO:0007669"/>
    <property type="project" value="UniProtKB-KW"/>
</dbReference>
<gene>
    <name evidence="5" type="ORF">bsdtw1_04151</name>
</gene>
<dbReference type="InterPro" id="IPR051201">
    <property type="entry name" value="Chloro_Bact_Ser_Proteases"/>
</dbReference>
<evidence type="ECO:0000256" key="2">
    <source>
        <dbReference type="ARBA" id="ARBA00022801"/>
    </source>
</evidence>
<organism evidence="5 6">
    <name type="scientific">Clostridium fungisolvens</name>
    <dbReference type="NCBI Taxonomy" id="1604897"/>
    <lineage>
        <taxon>Bacteria</taxon>
        <taxon>Bacillati</taxon>
        <taxon>Bacillota</taxon>
        <taxon>Clostridia</taxon>
        <taxon>Eubacteriales</taxon>
        <taxon>Clostridiaceae</taxon>
        <taxon>Clostridium</taxon>
    </lineage>
</organism>
<keyword evidence="1" id="KW-0645">Protease</keyword>
<name>A0A6V8SMH4_9CLOT</name>
<dbReference type="InterPro" id="IPR009003">
    <property type="entry name" value="Peptidase_S1_PA"/>
</dbReference>
<evidence type="ECO:0000313" key="6">
    <source>
        <dbReference type="Proteomes" id="UP000580568"/>
    </source>
</evidence>
<evidence type="ECO:0000259" key="4">
    <source>
        <dbReference type="PROSITE" id="PS50106"/>
    </source>
</evidence>
<keyword evidence="3" id="KW-1133">Transmembrane helix</keyword>
<protein>
    <recommendedName>
        <fullName evidence="4">PDZ domain-containing protein</fullName>
    </recommendedName>
</protein>
<dbReference type="Proteomes" id="UP000580568">
    <property type="component" value="Unassembled WGS sequence"/>
</dbReference>
<keyword evidence="6" id="KW-1185">Reference proteome</keyword>
<dbReference type="PROSITE" id="PS50106">
    <property type="entry name" value="PDZ"/>
    <property type="match status" value="1"/>
</dbReference>
<dbReference type="GO" id="GO:0004252">
    <property type="term" value="F:serine-type endopeptidase activity"/>
    <property type="evidence" value="ECO:0007669"/>
    <property type="project" value="InterPro"/>
</dbReference>
<reference evidence="5 6" key="1">
    <citation type="submission" date="2020-07" db="EMBL/GenBank/DDBJ databases">
        <title>A new beta-1,3-glucan-decomposing anaerobic bacterium isolated from anoxic soil subjected to biological soil disinfestation.</title>
        <authorList>
            <person name="Ueki A."/>
            <person name="Tonouchi A."/>
        </authorList>
    </citation>
    <scope>NUCLEOTIDE SEQUENCE [LARGE SCALE GENOMIC DNA]</scope>
    <source>
        <strain evidence="5 6">TW1</strain>
    </source>
</reference>
<dbReference type="InterPro" id="IPR001478">
    <property type="entry name" value="PDZ"/>
</dbReference>